<keyword evidence="2" id="KW-0812">Transmembrane</keyword>
<keyword evidence="2" id="KW-0472">Membrane</keyword>
<feature type="region of interest" description="Disordered" evidence="1">
    <location>
        <begin position="145"/>
        <end position="206"/>
    </location>
</feature>
<feature type="transmembrane region" description="Helical" evidence="2">
    <location>
        <begin position="214"/>
        <end position="241"/>
    </location>
</feature>
<name>A0A0C2D8Q9_9BILA</name>
<evidence type="ECO:0000256" key="2">
    <source>
        <dbReference type="SAM" id="Phobius"/>
    </source>
</evidence>
<gene>
    <name evidence="3" type="ORF">ANCDUO_11246</name>
</gene>
<evidence type="ECO:0000313" key="3">
    <source>
        <dbReference type="EMBL" id="KIH58547.1"/>
    </source>
</evidence>
<dbReference type="AlphaFoldDB" id="A0A0C2D8Q9"/>
<protein>
    <submittedName>
        <fullName evidence="3">Uncharacterized protein</fullName>
    </submittedName>
</protein>
<dbReference type="Proteomes" id="UP000054047">
    <property type="component" value="Unassembled WGS sequence"/>
</dbReference>
<feature type="compositionally biased region" description="Low complexity" evidence="1">
    <location>
        <begin position="272"/>
        <end position="288"/>
    </location>
</feature>
<dbReference type="EMBL" id="KN732998">
    <property type="protein sequence ID" value="KIH58547.1"/>
    <property type="molecule type" value="Genomic_DNA"/>
</dbReference>
<proteinExistence type="predicted"/>
<organism evidence="3 4">
    <name type="scientific">Ancylostoma duodenale</name>
    <dbReference type="NCBI Taxonomy" id="51022"/>
    <lineage>
        <taxon>Eukaryota</taxon>
        <taxon>Metazoa</taxon>
        <taxon>Ecdysozoa</taxon>
        <taxon>Nematoda</taxon>
        <taxon>Chromadorea</taxon>
        <taxon>Rhabditida</taxon>
        <taxon>Rhabditina</taxon>
        <taxon>Rhabditomorpha</taxon>
        <taxon>Strongyloidea</taxon>
        <taxon>Ancylostomatidae</taxon>
        <taxon>Ancylostomatinae</taxon>
        <taxon>Ancylostoma</taxon>
    </lineage>
</organism>
<evidence type="ECO:0000256" key="1">
    <source>
        <dbReference type="SAM" id="MobiDB-lite"/>
    </source>
</evidence>
<accession>A0A0C2D8Q9</accession>
<feature type="compositionally biased region" description="Basic residues" evidence="1">
    <location>
        <begin position="247"/>
        <end position="271"/>
    </location>
</feature>
<feature type="compositionally biased region" description="Acidic residues" evidence="1">
    <location>
        <begin position="162"/>
        <end position="173"/>
    </location>
</feature>
<keyword evidence="4" id="KW-1185">Reference proteome</keyword>
<evidence type="ECO:0000313" key="4">
    <source>
        <dbReference type="Proteomes" id="UP000054047"/>
    </source>
</evidence>
<reference evidence="3 4" key="1">
    <citation type="submission" date="2013-12" db="EMBL/GenBank/DDBJ databases">
        <title>Draft genome of the parsitic nematode Ancylostoma duodenale.</title>
        <authorList>
            <person name="Mitreva M."/>
        </authorList>
    </citation>
    <scope>NUCLEOTIDE SEQUENCE [LARGE SCALE GENOMIC DNA]</scope>
    <source>
        <strain evidence="3 4">Zhejiang</strain>
    </source>
</reference>
<dbReference type="OrthoDB" id="5909861at2759"/>
<feature type="region of interest" description="Disordered" evidence="1">
    <location>
        <begin position="247"/>
        <end position="288"/>
    </location>
</feature>
<keyword evidence="2" id="KW-1133">Transmembrane helix</keyword>
<sequence>MRSEEERHFDSNGALLDSRLQERWDNTPHDNETLRDCVHNHIQKLIDKQPIYKLGSKAPLVMDGFTDNEPTVRKQERKLQETESLEQATQNTHDLRLCASHATERIDLESLVTITDIPLNNLKPQQIGKRLYDRLCTTLDWDHEPDGAATAAESDDTHADGEDAGATEPGDDTDVTHPSDEASGNSSPDPAAAHRGGGNTAGEKGKGHRGGYNWLLFAILAIIAGILVFIVIPILLIMIVAKYGKAKSASKRKAGKKGQGKGKSQRSKSTRSKSSTGTKSKSMQSKSH</sequence>